<evidence type="ECO:0000256" key="1">
    <source>
        <dbReference type="SAM" id="MobiDB-lite"/>
    </source>
</evidence>
<reference evidence="2" key="1">
    <citation type="submission" date="2021-05" db="EMBL/GenBank/DDBJ databases">
        <authorList>
            <person name="Stam R."/>
        </authorList>
    </citation>
    <scope>NUCLEOTIDE SEQUENCE</scope>
    <source>
        <strain evidence="2">CS162</strain>
    </source>
</reference>
<feature type="region of interest" description="Disordered" evidence="1">
    <location>
        <begin position="122"/>
        <end position="166"/>
    </location>
</feature>
<dbReference type="AlphaFoldDB" id="A0A8J2N697"/>
<name>A0A8J2N697_9PLEO</name>
<organism evidence="2 3">
    <name type="scientific">Alternaria atra</name>
    <dbReference type="NCBI Taxonomy" id="119953"/>
    <lineage>
        <taxon>Eukaryota</taxon>
        <taxon>Fungi</taxon>
        <taxon>Dikarya</taxon>
        <taxon>Ascomycota</taxon>
        <taxon>Pezizomycotina</taxon>
        <taxon>Dothideomycetes</taxon>
        <taxon>Pleosporomycetidae</taxon>
        <taxon>Pleosporales</taxon>
        <taxon>Pleosporineae</taxon>
        <taxon>Pleosporaceae</taxon>
        <taxon>Alternaria</taxon>
        <taxon>Alternaria sect. Ulocladioides</taxon>
    </lineage>
</organism>
<comment type="caution">
    <text evidence="2">The sequence shown here is derived from an EMBL/GenBank/DDBJ whole genome shotgun (WGS) entry which is preliminary data.</text>
</comment>
<evidence type="ECO:0000313" key="3">
    <source>
        <dbReference type="Proteomes" id="UP000676310"/>
    </source>
</evidence>
<evidence type="ECO:0000313" key="2">
    <source>
        <dbReference type="EMBL" id="CAG5160019.1"/>
    </source>
</evidence>
<dbReference type="GeneID" id="67017528"/>
<accession>A0A8J2N697</accession>
<dbReference type="EMBL" id="CAJRGZ010000019">
    <property type="protein sequence ID" value="CAG5160019.1"/>
    <property type="molecule type" value="Genomic_DNA"/>
</dbReference>
<dbReference type="OrthoDB" id="3684248at2759"/>
<proteinExistence type="predicted"/>
<dbReference type="RefSeq" id="XP_043169273.1">
    <property type="nucleotide sequence ID" value="XM_043313338.1"/>
</dbReference>
<protein>
    <submittedName>
        <fullName evidence="2">Uncharacterized protein</fullName>
    </submittedName>
</protein>
<gene>
    <name evidence="2" type="ORF">ALTATR162_LOCUS5719</name>
</gene>
<keyword evidence="3" id="KW-1185">Reference proteome</keyword>
<sequence length="176" mass="19743">MEQTHAYYEEIDSTPASTVNQTSAFSTGCWWVVHPVTCVDVLDLGTRVLMDVRVWIEETMPNELFVQKAKHVMDFKTARQETLENVMKELGKRKTKGDVGGEEGYVGGWETVGSENDEKEVLEANGEDGNNEHKAEEGKKAKRLSRNSDAQLEEAAAAGRRAAEEARVKDEYEYVV</sequence>
<dbReference type="Proteomes" id="UP000676310">
    <property type="component" value="Unassembled WGS sequence"/>
</dbReference>
<feature type="compositionally biased region" description="Basic and acidic residues" evidence="1">
    <location>
        <begin position="130"/>
        <end position="139"/>
    </location>
</feature>